<sequence length="369" mass="40365">MTPILQFGTSRFLQAHADLFVSEAMAEGRALGPITVVQSSGDPARRLRLEALAAPGGYPVIIKGLENGEAVQREVRVTSIVRALTTESDWPEIVRIAVEEAEIILSNTSDSGWSPQPADHLPDFAQGMSYPAKLTQLLLARFKAGCRPLTVMPAELIASNGDRLRDRVLELAGPLSADFSAWVSDEVVFANSLVDRIVSEALEPAGAVAEPYALWAIEEAAGLVLPCSHAAIKVVPDLERIEKLKLHILNLGHTYLVAGWLRRGGDKGRLVRGEMADAAIRTDLEDLYETEVLPTFLAAGYGADARDYVEVTLSRFANPFLVHRLSDIAQNHAEKIRRRIGAFREWSKGLGVDEDSQPRLKRICDEEAS</sequence>
<dbReference type="InterPro" id="IPR008927">
    <property type="entry name" value="6-PGluconate_DH-like_C_sf"/>
</dbReference>
<dbReference type="SUPFAM" id="SSF51735">
    <property type="entry name" value="NAD(P)-binding Rossmann-fold domains"/>
    <property type="match status" value="1"/>
</dbReference>
<keyword evidence="1 5" id="KW-0560">Oxidoreductase</keyword>
<proteinExistence type="predicted"/>
<feature type="domain" description="Mannitol dehydrogenase N-terminal" evidence="3">
    <location>
        <begin position="4"/>
        <end position="220"/>
    </location>
</feature>
<evidence type="ECO:0000313" key="5">
    <source>
        <dbReference type="EMBL" id="SON56653.1"/>
    </source>
</evidence>
<organism evidence="5 6">
    <name type="scientific">Hartmannibacter diazotrophicus</name>
    <dbReference type="NCBI Taxonomy" id="1482074"/>
    <lineage>
        <taxon>Bacteria</taxon>
        <taxon>Pseudomonadati</taxon>
        <taxon>Pseudomonadota</taxon>
        <taxon>Alphaproteobacteria</taxon>
        <taxon>Hyphomicrobiales</taxon>
        <taxon>Pleomorphomonadaceae</taxon>
        <taxon>Hartmannibacter</taxon>
    </lineage>
</organism>
<dbReference type="AlphaFoldDB" id="A0A2C9D8U3"/>
<dbReference type="Pfam" id="PF01232">
    <property type="entry name" value="Mannitol_dh"/>
    <property type="match status" value="1"/>
</dbReference>
<dbReference type="InterPro" id="IPR036291">
    <property type="entry name" value="NAD(P)-bd_dom_sf"/>
</dbReference>
<dbReference type="RefSeq" id="WP_099557003.1">
    <property type="nucleotide sequence ID" value="NZ_LT960614.1"/>
</dbReference>
<gene>
    <name evidence="5" type="primary">uxaB</name>
    <name evidence="5" type="ORF">HDIA_3112</name>
</gene>
<dbReference type="PANTHER" id="PTHR30524:SF0">
    <property type="entry name" value="ALTRONATE OXIDOREDUCTASE-RELATED"/>
    <property type="match status" value="1"/>
</dbReference>
<keyword evidence="2" id="KW-0520">NAD</keyword>
<feature type="domain" description="Mannitol dehydrogenase C-terminal" evidence="4">
    <location>
        <begin position="237"/>
        <end position="340"/>
    </location>
</feature>
<reference evidence="6" key="1">
    <citation type="submission" date="2017-09" db="EMBL/GenBank/DDBJ databases">
        <title>Genome sequence of Nannocystis excedens DSM 71.</title>
        <authorList>
            <person name="Blom J."/>
        </authorList>
    </citation>
    <scope>NUCLEOTIDE SEQUENCE [LARGE SCALE GENOMIC DNA]</scope>
    <source>
        <strain evidence="6">type strain: E19</strain>
    </source>
</reference>
<dbReference type="KEGG" id="hdi:HDIA_3112"/>
<dbReference type="InterPro" id="IPR013131">
    <property type="entry name" value="Mannitol_DH_N"/>
</dbReference>
<evidence type="ECO:0000313" key="6">
    <source>
        <dbReference type="Proteomes" id="UP000223606"/>
    </source>
</evidence>
<dbReference type="EC" id="1.1.1.58" evidence="5"/>
<dbReference type="OrthoDB" id="271711at2"/>
<evidence type="ECO:0000256" key="2">
    <source>
        <dbReference type="ARBA" id="ARBA00023027"/>
    </source>
</evidence>
<accession>A0A2C9D8U3</accession>
<dbReference type="SUPFAM" id="SSF48179">
    <property type="entry name" value="6-phosphogluconate dehydrogenase C-terminal domain-like"/>
    <property type="match status" value="1"/>
</dbReference>
<dbReference type="InterPro" id="IPR013328">
    <property type="entry name" value="6PGD_dom2"/>
</dbReference>
<dbReference type="Proteomes" id="UP000223606">
    <property type="component" value="Chromosome 1"/>
</dbReference>
<dbReference type="InterPro" id="IPR013118">
    <property type="entry name" value="Mannitol_DH_C"/>
</dbReference>
<evidence type="ECO:0000259" key="3">
    <source>
        <dbReference type="Pfam" id="PF01232"/>
    </source>
</evidence>
<dbReference type="GO" id="GO:0009026">
    <property type="term" value="F:tagaturonate reductase activity"/>
    <property type="evidence" value="ECO:0007669"/>
    <property type="project" value="UniProtKB-EC"/>
</dbReference>
<dbReference type="EMBL" id="LT960614">
    <property type="protein sequence ID" value="SON56653.1"/>
    <property type="molecule type" value="Genomic_DNA"/>
</dbReference>
<protein>
    <submittedName>
        <fullName evidence="5">Altronate oxidoreductase</fullName>
        <ecNumber evidence="5">1.1.1.58</ecNumber>
    </submittedName>
</protein>
<dbReference type="Pfam" id="PF08125">
    <property type="entry name" value="Mannitol_dh_C"/>
    <property type="match status" value="1"/>
</dbReference>
<name>A0A2C9D8U3_9HYPH</name>
<evidence type="ECO:0000256" key="1">
    <source>
        <dbReference type="ARBA" id="ARBA00023002"/>
    </source>
</evidence>
<dbReference type="Gene3D" id="3.40.50.720">
    <property type="entry name" value="NAD(P)-binding Rossmann-like Domain"/>
    <property type="match status" value="1"/>
</dbReference>
<dbReference type="PANTHER" id="PTHR30524">
    <property type="entry name" value="MANNITOL-1-PHOSPHATE 5-DEHYDROGENASE"/>
    <property type="match status" value="1"/>
</dbReference>
<keyword evidence="6" id="KW-1185">Reference proteome</keyword>
<dbReference type="Gene3D" id="1.10.1040.10">
    <property type="entry name" value="N-(1-d-carboxylethyl)-l-norvaline Dehydrogenase, domain 2"/>
    <property type="match status" value="1"/>
</dbReference>
<evidence type="ECO:0000259" key="4">
    <source>
        <dbReference type="Pfam" id="PF08125"/>
    </source>
</evidence>